<dbReference type="STRING" id="112413.SAMN05421854_11190"/>
<gene>
    <name evidence="1" type="ORF">SAMN05421854_11190</name>
</gene>
<proteinExistence type="predicted"/>
<name>A0A1I5XX94_9PSEU</name>
<dbReference type="AlphaFoldDB" id="A0A1I5XX94"/>
<dbReference type="Proteomes" id="UP000199137">
    <property type="component" value="Unassembled WGS sequence"/>
</dbReference>
<accession>A0A1I5XX94</accession>
<reference evidence="2" key="1">
    <citation type="submission" date="2016-10" db="EMBL/GenBank/DDBJ databases">
        <authorList>
            <person name="Varghese N."/>
            <person name="Submissions S."/>
        </authorList>
    </citation>
    <scope>NUCLEOTIDE SEQUENCE [LARGE SCALE GENOMIC DNA]</scope>
    <source>
        <strain evidence="2">DSM 44637</strain>
    </source>
</reference>
<dbReference type="EMBL" id="FOWC01000011">
    <property type="protein sequence ID" value="SFQ36568.1"/>
    <property type="molecule type" value="Genomic_DNA"/>
</dbReference>
<evidence type="ECO:0000313" key="2">
    <source>
        <dbReference type="Proteomes" id="UP000199137"/>
    </source>
</evidence>
<sequence length="98" mass="10819">MFLHGRGPRTRQDKWVVAFDPARRRTERLFPLEGDPARNLFGGPGVFVDGHQVTAIDTIGYTVSVAYNSGEIVALDGRVLVRDTAERESYATRAATAQ</sequence>
<organism evidence="1 2">
    <name type="scientific">Amycolatopsis rubida</name>
    <dbReference type="NCBI Taxonomy" id="112413"/>
    <lineage>
        <taxon>Bacteria</taxon>
        <taxon>Bacillati</taxon>
        <taxon>Actinomycetota</taxon>
        <taxon>Actinomycetes</taxon>
        <taxon>Pseudonocardiales</taxon>
        <taxon>Pseudonocardiaceae</taxon>
        <taxon>Amycolatopsis</taxon>
    </lineage>
</organism>
<evidence type="ECO:0000313" key="1">
    <source>
        <dbReference type="EMBL" id="SFQ36568.1"/>
    </source>
</evidence>
<protein>
    <submittedName>
        <fullName evidence="1">Uncharacterized protein</fullName>
    </submittedName>
</protein>